<dbReference type="GeneID" id="92932889"/>
<feature type="coiled-coil region" evidence="1">
    <location>
        <begin position="21"/>
        <end position="55"/>
    </location>
</feature>
<name>A0A060A3H2_ACICK</name>
<proteinExistence type="predicted"/>
<dbReference type="HOGENOM" id="CLU_202947_0_0_6"/>
<evidence type="ECO:0000313" key="2">
    <source>
        <dbReference type="EMBL" id="AIA56652.1"/>
    </source>
</evidence>
<gene>
    <name evidence="2" type="ORF">Acaty_m0079</name>
</gene>
<keyword evidence="1" id="KW-0175">Coiled coil</keyword>
<keyword evidence="2" id="KW-0614">Plasmid</keyword>
<dbReference type="Proteomes" id="UP000005522">
    <property type="component" value="Plasmid megap mpAca1.1"/>
</dbReference>
<evidence type="ECO:0000256" key="1">
    <source>
        <dbReference type="SAM" id="Coils"/>
    </source>
</evidence>
<sequence>MAITDKMWDALTTVIRMNDKVEALAGTVKAQQERIENLTGRIIRLETALEIALSRQATISADTARIEPED</sequence>
<protein>
    <submittedName>
        <fullName evidence="2">Uncharacterized protein</fullName>
    </submittedName>
</protein>
<accession>A0A060A3H2</accession>
<dbReference type="EMBL" id="CP005987">
    <property type="protein sequence ID" value="AIA56652.1"/>
    <property type="molecule type" value="Genomic_DNA"/>
</dbReference>
<dbReference type="eggNOG" id="ENOG5033MI2">
    <property type="taxonomic scope" value="Bacteria"/>
</dbReference>
<dbReference type="AlphaFoldDB" id="A0A060A3H2"/>
<evidence type="ECO:0000313" key="3">
    <source>
        <dbReference type="Proteomes" id="UP000005522"/>
    </source>
</evidence>
<organism evidence="2 3">
    <name type="scientific">Acidithiobacillus caldus (strain ATCC 51756 / DSM 8584 / KU)</name>
    <dbReference type="NCBI Taxonomy" id="637389"/>
    <lineage>
        <taxon>Bacteria</taxon>
        <taxon>Pseudomonadati</taxon>
        <taxon>Pseudomonadota</taxon>
        <taxon>Acidithiobacillia</taxon>
        <taxon>Acidithiobacillales</taxon>
        <taxon>Acidithiobacillaceae</taxon>
        <taxon>Acidithiobacillus</taxon>
    </lineage>
</organism>
<dbReference type="RefSeq" id="WP_014003737.1">
    <property type="nucleotide sequence ID" value="NZ_CP005987.1"/>
</dbReference>
<geneLocation type="plasmid" evidence="3">
    <name>megaPlasmid mpAca1.1</name>
</geneLocation>
<dbReference type="KEGG" id="acz:Acaty_m0079"/>
<reference evidence="2 3" key="1">
    <citation type="journal article" date="2009" name="J. Bacteriol.">
        <title>Draft genome sequence of the extremely acidophilic bacterium Acidithiobacillus caldus ATCC 51756 reveals metabolic versatility in the genus Acidithiobacillus.</title>
        <authorList>
            <person name="Valdes J."/>
            <person name="Quatrini R."/>
            <person name="Hallberg K."/>
            <person name="Dopson M."/>
            <person name="Valenzuela P.D."/>
            <person name="Holmes D.S."/>
        </authorList>
    </citation>
    <scope>NUCLEOTIDE SEQUENCE [LARGE SCALE GENOMIC DNA]</scope>
    <source>
        <strain evidence="3">ATCC 51756 / DSM 8584 / KU</strain>
        <plasmid evidence="3">megaPlasmid mpAca1.1</plasmid>
    </source>
</reference>